<evidence type="ECO:0000256" key="3">
    <source>
        <dbReference type="ARBA" id="ARBA00022989"/>
    </source>
</evidence>
<dbReference type="eggNOG" id="KOG0059">
    <property type="taxonomic scope" value="Eukaryota"/>
</dbReference>
<feature type="domain" description="ABC transporter" evidence="6">
    <location>
        <begin position="11"/>
        <end position="249"/>
    </location>
</feature>
<dbReference type="GO" id="GO:0140359">
    <property type="term" value="F:ABC-type transporter activity"/>
    <property type="evidence" value="ECO:0007669"/>
    <property type="project" value="InterPro"/>
</dbReference>
<dbReference type="SUPFAM" id="SSF52540">
    <property type="entry name" value="P-loop containing nucleoside triphosphate hydrolases"/>
    <property type="match status" value="1"/>
</dbReference>
<dbReference type="PANTHER" id="PTHR43038:SF3">
    <property type="entry name" value="ABC TRANSPORTER G FAMILY MEMBER 20 ISOFORM X1"/>
    <property type="match status" value="1"/>
</dbReference>
<evidence type="ECO:0000259" key="7">
    <source>
        <dbReference type="PROSITE" id="PS51012"/>
    </source>
</evidence>
<dbReference type="Gene3D" id="3.40.50.300">
    <property type="entry name" value="P-loop containing nucleotide triphosphate hydrolases"/>
    <property type="match status" value="1"/>
</dbReference>
<dbReference type="PROSITE" id="PS51012">
    <property type="entry name" value="ABC_TM2"/>
    <property type="match status" value="1"/>
</dbReference>
<dbReference type="Ensembl" id="ENSGACT00000000212.1">
    <property type="protein sequence ID" value="ENSGACP00000000212.1"/>
    <property type="gene ID" value="ENSGACG00000000159.1"/>
</dbReference>
<dbReference type="InterPro" id="IPR003439">
    <property type="entry name" value="ABC_transporter-like_ATP-bd"/>
</dbReference>
<dbReference type="Bgee" id="ENSGACG00000000159">
    <property type="expression patterns" value="Expressed in spleen and 10 other cell types or tissues"/>
</dbReference>
<proteinExistence type="predicted"/>
<dbReference type="InterPro" id="IPR000412">
    <property type="entry name" value="ABC_2_transport"/>
</dbReference>
<keyword evidence="3 5" id="KW-1133">Transmembrane helix</keyword>
<reference evidence="8" key="2">
    <citation type="submission" date="2024-04" db="UniProtKB">
        <authorList>
            <consortium name="Ensembl"/>
        </authorList>
    </citation>
    <scope>IDENTIFICATION</scope>
</reference>
<dbReference type="Pfam" id="PF00005">
    <property type="entry name" value="ABC_tran"/>
    <property type="match status" value="1"/>
</dbReference>
<dbReference type="InterPro" id="IPR047817">
    <property type="entry name" value="ABC2_TM_bact-type"/>
</dbReference>
<evidence type="ECO:0000256" key="1">
    <source>
        <dbReference type="ARBA" id="ARBA00004141"/>
    </source>
</evidence>
<accession>G3N4J2</accession>
<dbReference type="PANTHER" id="PTHR43038">
    <property type="entry name" value="ATP-BINDING CASSETTE, SUB-FAMILY H, MEMBER 1"/>
    <property type="match status" value="1"/>
</dbReference>
<dbReference type="GO" id="GO:0005524">
    <property type="term" value="F:ATP binding"/>
    <property type="evidence" value="ECO:0007669"/>
    <property type="project" value="InterPro"/>
</dbReference>
<dbReference type="OMA" id="VLRQNIW"/>
<feature type="transmembrane region" description="Helical" evidence="5">
    <location>
        <begin position="254"/>
        <end position="278"/>
    </location>
</feature>
<name>G3N4J2_GASAC</name>
<evidence type="ECO:0000313" key="8">
    <source>
        <dbReference type="Ensembl" id="ENSGACP00000000212.1"/>
    </source>
</evidence>
<sequence>SPPGGPEPLAIQCRDVCRSYGKLKVLSNLNLTVPQGHIYGLLGPSGCGKTTLLKCIVGTLKISRGHICVLGKPPAYPGHDVPGKMVGYMPQELALYNEFTISDTLTFFGRIHGLTWKETRARMDFLVDFLDLPQKHRLVRNLRNQAQSHESLHGGMLKKPRSLILKPHKDTFKQYKYKIGHLAFGQIFVLAQKVIFENEAEDVRENVALCLFLSKYFIFVILNNKTTNQEIVLDLLSKHLLIVNYLNDPLFKKITFLSSFIWVSIVVIVVLLFMSIHVTEDDLVTDCSDSLVVDTVLCLTLYDRRSWYEQHNTACRTCSTFICHFTHNTRLSPQMTFHLLILSDSLCFQFLLPVIQVSLICLCIGGDPEGVQVAVVNNETSPSAFSHSLLSFLDNASVHQVPLSHAEAFDGIYNGEYWGVIGFGENFTSYLTKRMMQRQVSREVVDGGSLHVWLDLTNGQIALMLQKKLHEAFQTFVDNKLGSLSYLVALPIKFEEPIYGSLNTDFTTFVTPGAVLSITFYLAVGLTALSFVLERKEGLLDRCWVAGVATTTVYFSPVVTGDGWCLNAPRTTLTLVRFLSLWRLPNEGSLALVVVLIVLQGITGISFGLVISAAIDDEQSANQAALGIFYPNLILSGIIWPVECVPYPLRYVSMALPQTYASEALRCIMYRGWGLSQMMVWRGFAVTLGWNTFFLVLATVILKLRT</sequence>
<keyword evidence="4 5" id="KW-0472">Membrane</keyword>
<dbReference type="InParanoid" id="G3N4J2"/>
<comment type="subcellular location">
    <subcellularLocation>
        <location evidence="1">Membrane</location>
        <topology evidence="1">Multi-pass membrane protein</topology>
    </subcellularLocation>
</comment>
<organism evidence="8">
    <name type="scientific">Gasterosteus aculeatus</name>
    <name type="common">Three-spined stickleback</name>
    <dbReference type="NCBI Taxonomy" id="69293"/>
    <lineage>
        <taxon>Eukaryota</taxon>
        <taxon>Metazoa</taxon>
        <taxon>Chordata</taxon>
        <taxon>Craniata</taxon>
        <taxon>Vertebrata</taxon>
        <taxon>Euteleostomi</taxon>
        <taxon>Actinopterygii</taxon>
        <taxon>Neopterygii</taxon>
        <taxon>Teleostei</taxon>
        <taxon>Neoteleostei</taxon>
        <taxon>Acanthomorphata</taxon>
        <taxon>Eupercaria</taxon>
        <taxon>Perciformes</taxon>
        <taxon>Cottioidei</taxon>
        <taxon>Gasterosteales</taxon>
        <taxon>Gasterosteidae</taxon>
        <taxon>Gasterosteus</taxon>
    </lineage>
</organism>
<feature type="transmembrane region" description="Helical" evidence="5">
    <location>
        <begin position="679"/>
        <end position="702"/>
    </location>
</feature>
<evidence type="ECO:0000256" key="4">
    <source>
        <dbReference type="ARBA" id="ARBA00023136"/>
    </source>
</evidence>
<dbReference type="GO" id="GO:0043190">
    <property type="term" value="C:ATP-binding cassette (ABC) transporter complex"/>
    <property type="evidence" value="ECO:0007669"/>
    <property type="project" value="InterPro"/>
</dbReference>
<evidence type="ECO:0000259" key="6">
    <source>
        <dbReference type="PROSITE" id="PS50893"/>
    </source>
</evidence>
<dbReference type="Pfam" id="PF12698">
    <property type="entry name" value="ABC2_membrane_3"/>
    <property type="match status" value="1"/>
</dbReference>
<dbReference type="InterPro" id="IPR013525">
    <property type="entry name" value="ABC2_TM"/>
</dbReference>
<dbReference type="InterPro" id="IPR027417">
    <property type="entry name" value="P-loop_NTPase"/>
</dbReference>
<dbReference type="GO" id="GO:0016887">
    <property type="term" value="F:ATP hydrolysis activity"/>
    <property type="evidence" value="ECO:0007669"/>
    <property type="project" value="InterPro"/>
</dbReference>
<feature type="domain" description="ABC transmembrane type-2" evidence="7">
    <location>
        <begin position="474"/>
        <end position="705"/>
    </location>
</feature>
<feature type="transmembrane region" description="Helical" evidence="5">
    <location>
        <begin position="509"/>
        <end position="532"/>
    </location>
</feature>
<feature type="transmembrane region" description="Helical" evidence="5">
    <location>
        <begin position="589"/>
        <end position="612"/>
    </location>
</feature>
<dbReference type="PROSITE" id="PS50893">
    <property type="entry name" value="ABC_TRANSPORTER_2"/>
    <property type="match status" value="1"/>
</dbReference>
<evidence type="ECO:0000256" key="5">
    <source>
        <dbReference type="SAM" id="Phobius"/>
    </source>
</evidence>
<dbReference type="AlphaFoldDB" id="G3N4J2"/>
<feature type="transmembrane region" description="Helical" evidence="5">
    <location>
        <begin position="624"/>
        <end position="642"/>
    </location>
</feature>
<dbReference type="PRINTS" id="PR00164">
    <property type="entry name" value="ABC2TRNSPORT"/>
</dbReference>
<dbReference type="STRING" id="69293.ENSGACP00000000212"/>
<protein>
    <submittedName>
        <fullName evidence="8">ATP-binding cassette, sub-family H, member 1</fullName>
    </submittedName>
</protein>
<evidence type="ECO:0000256" key="2">
    <source>
        <dbReference type="ARBA" id="ARBA00022692"/>
    </source>
</evidence>
<reference evidence="8" key="1">
    <citation type="submission" date="2006-01" db="EMBL/GenBank/DDBJ databases">
        <authorList>
            <person name="Lindblad-Toh K."/>
            <person name="Mauceli E."/>
            <person name="Grabherr M."/>
            <person name="Chang J.L."/>
            <person name="Lander E.S."/>
        </authorList>
    </citation>
    <scope>NUCLEOTIDE SEQUENCE [LARGE SCALE GENOMIC DNA]</scope>
</reference>
<keyword evidence="2 5" id="KW-0812">Transmembrane</keyword>